<evidence type="ECO:0000256" key="2">
    <source>
        <dbReference type="ARBA" id="ARBA00004417"/>
    </source>
</evidence>
<keyword evidence="11" id="KW-0472">Membrane</keyword>
<evidence type="ECO:0000313" key="14">
    <source>
        <dbReference type="Proteomes" id="UP000427108"/>
    </source>
</evidence>
<dbReference type="FunFam" id="3.40.50.300:FF:000056">
    <property type="entry name" value="Cell division ATP-binding protein FtsE"/>
    <property type="match status" value="1"/>
</dbReference>
<dbReference type="GO" id="GO:0005886">
    <property type="term" value="C:plasma membrane"/>
    <property type="evidence" value="ECO:0007669"/>
    <property type="project" value="UniProtKB-SubCell"/>
</dbReference>
<dbReference type="PROSITE" id="PS50893">
    <property type="entry name" value="ABC_TRANSPORTER_2"/>
    <property type="match status" value="1"/>
</dbReference>
<dbReference type="SMART" id="SM00930">
    <property type="entry name" value="NIL"/>
    <property type="match status" value="1"/>
</dbReference>
<evidence type="ECO:0000256" key="3">
    <source>
        <dbReference type="ARBA" id="ARBA00005417"/>
    </source>
</evidence>
<evidence type="ECO:0000256" key="4">
    <source>
        <dbReference type="ARBA" id="ARBA00020019"/>
    </source>
</evidence>
<accession>A0A6B8MVN3</accession>
<keyword evidence="7" id="KW-0547">Nucleotide-binding</keyword>
<dbReference type="GO" id="GO:0006865">
    <property type="term" value="P:amino acid transport"/>
    <property type="evidence" value="ECO:0007669"/>
    <property type="project" value="UniProtKB-KW"/>
</dbReference>
<dbReference type="InterPro" id="IPR003439">
    <property type="entry name" value="ABC_transporter-like_ATP-bd"/>
</dbReference>
<comment type="function">
    <text evidence="1">Part of the ABC transporter FtsEX involved in cellular division. Important for assembly or stability of the septal ring.</text>
</comment>
<keyword evidence="8 13" id="KW-0067">ATP-binding</keyword>
<dbReference type="SUPFAM" id="SSF55021">
    <property type="entry name" value="ACT-like"/>
    <property type="match status" value="1"/>
</dbReference>
<dbReference type="PANTHER" id="PTHR43166:SF30">
    <property type="entry name" value="METHIONINE IMPORT ATP-BINDING PROTEIN METN"/>
    <property type="match status" value="1"/>
</dbReference>
<evidence type="ECO:0000256" key="6">
    <source>
        <dbReference type="ARBA" id="ARBA00022475"/>
    </source>
</evidence>
<proteinExistence type="inferred from homology"/>
<dbReference type="Proteomes" id="UP000427108">
    <property type="component" value="Chromosome"/>
</dbReference>
<dbReference type="InterPro" id="IPR027417">
    <property type="entry name" value="P-loop_NTPase"/>
</dbReference>
<evidence type="ECO:0000256" key="1">
    <source>
        <dbReference type="ARBA" id="ARBA00002579"/>
    </source>
</evidence>
<reference evidence="13 14" key="1">
    <citation type="submission" date="2019-11" db="EMBL/GenBank/DDBJ databases">
        <title>Isolation and Application of One Kind of P-Hydroxybenzoic Acid Degrading Bacterium in Mitigating Cropping Obstacle of Cucumber.</title>
        <authorList>
            <person name="Wu F."/>
            <person name="An Y."/>
        </authorList>
    </citation>
    <scope>NUCLEOTIDE SEQUENCE [LARGE SCALE GENOMIC DNA]</scope>
    <source>
        <strain evidence="13 14">P620</strain>
    </source>
</reference>
<comment type="subcellular location">
    <subcellularLocation>
        <location evidence="2">Cell inner membrane</location>
        <topology evidence="2">Peripheral membrane protein</topology>
    </subcellularLocation>
</comment>
<keyword evidence="9" id="KW-1278">Translocase</keyword>
<keyword evidence="5" id="KW-0813">Transport</keyword>
<dbReference type="CDD" id="cd03258">
    <property type="entry name" value="ABC_MetN_methionine_transporter"/>
    <property type="match status" value="1"/>
</dbReference>
<dbReference type="InterPro" id="IPR003593">
    <property type="entry name" value="AAA+_ATPase"/>
</dbReference>
<evidence type="ECO:0000256" key="9">
    <source>
        <dbReference type="ARBA" id="ARBA00022967"/>
    </source>
</evidence>
<dbReference type="Gene3D" id="3.40.50.300">
    <property type="entry name" value="P-loop containing nucleotide triphosphate hydrolases"/>
    <property type="match status" value="1"/>
</dbReference>
<dbReference type="InterPro" id="IPR018449">
    <property type="entry name" value="NIL_domain"/>
</dbReference>
<comment type="similarity">
    <text evidence="3">Belongs to the ABC transporter superfamily.</text>
</comment>
<dbReference type="Pfam" id="PF00005">
    <property type="entry name" value="ABC_tran"/>
    <property type="match status" value="1"/>
</dbReference>
<evidence type="ECO:0000313" key="13">
    <source>
        <dbReference type="EMBL" id="QGN38413.1"/>
    </source>
</evidence>
<dbReference type="Gene3D" id="3.30.70.260">
    <property type="match status" value="1"/>
</dbReference>
<evidence type="ECO:0000256" key="8">
    <source>
        <dbReference type="ARBA" id="ARBA00022840"/>
    </source>
</evidence>
<dbReference type="GO" id="GO:0016887">
    <property type="term" value="F:ATP hydrolysis activity"/>
    <property type="evidence" value="ECO:0007669"/>
    <property type="project" value="InterPro"/>
</dbReference>
<dbReference type="AlphaFoldDB" id="A0A6B8MVN3"/>
<evidence type="ECO:0000259" key="12">
    <source>
        <dbReference type="PROSITE" id="PS50893"/>
    </source>
</evidence>
<dbReference type="PANTHER" id="PTHR43166">
    <property type="entry name" value="AMINO ACID IMPORT ATP-BINDING PROTEIN"/>
    <property type="match status" value="1"/>
</dbReference>
<feature type="domain" description="ABC transporter" evidence="12">
    <location>
        <begin position="11"/>
        <end position="247"/>
    </location>
</feature>
<evidence type="ECO:0000256" key="5">
    <source>
        <dbReference type="ARBA" id="ARBA00022448"/>
    </source>
</evidence>
<dbReference type="SUPFAM" id="SSF52540">
    <property type="entry name" value="P-loop containing nucleoside triphosphate hydrolases"/>
    <property type="match status" value="1"/>
</dbReference>
<dbReference type="InterPro" id="IPR041701">
    <property type="entry name" value="MetN_ABC"/>
</dbReference>
<protein>
    <recommendedName>
        <fullName evidence="4">Cell division ATP-binding protein FtsE</fullName>
    </recommendedName>
</protein>
<sequence>MTQKLTARTHIQLSQISKAYPNGVQALRNINLEINQGEIFGIIGRSGAGKSTLLRLFNRLENADSGEIIIHGEPTRRYSRSHLRDLRRRVAMIFQHFNLMATKTVAQNVELPLKMAGVPRAERQKRVAEILELVGLNALRDSWPAKLSGGQKQRTGIARALVTQPEILLCDEATSALDPENTLAVLKLLKEINQRLGLTIVLITHEMDVIRTLCDRVAVLERGEIIEQGEVWRVFGHPRHEVTQSMLGTLHHDRADERSPLTGSQQLVTLHFDGSSGHEPNLQHIAALLGDDARLLYGSCEQIQGRVIGQLRVRLAKPLADPGLQQQSGWVADRLTLSDERTAENAGA</sequence>
<dbReference type="GO" id="GO:0005524">
    <property type="term" value="F:ATP binding"/>
    <property type="evidence" value="ECO:0007669"/>
    <property type="project" value="UniProtKB-KW"/>
</dbReference>
<dbReference type="EMBL" id="CP046115">
    <property type="protein sequence ID" value="QGN38413.1"/>
    <property type="molecule type" value="Genomic_DNA"/>
</dbReference>
<evidence type="ECO:0000256" key="7">
    <source>
        <dbReference type="ARBA" id="ARBA00022741"/>
    </source>
</evidence>
<dbReference type="SMART" id="SM00382">
    <property type="entry name" value="AAA"/>
    <property type="match status" value="1"/>
</dbReference>
<dbReference type="InterPro" id="IPR045865">
    <property type="entry name" value="ACT-like_dom_sf"/>
</dbReference>
<dbReference type="InterPro" id="IPR050086">
    <property type="entry name" value="MetN_ABC_transporter-like"/>
</dbReference>
<gene>
    <name evidence="13" type="ORF">GJ746_14355</name>
</gene>
<dbReference type="Pfam" id="PF09383">
    <property type="entry name" value="NIL"/>
    <property type="match status" value="1"/>
</dbReference>
<evidence type="ECO:0000256" key="10">
    <source>
        <dbReference type="ARBA" id="ARBA00022970"/>
    </source>
</evidence>
<evidence type="ECO:0000256" key="11">
    <source>
        <dbReference type="ARBA" id="ARBA00023136"/>
    </source>
</evidence>
<dbReference type="OrthoDB" id="9802264at2"/>
<organism evidence="13 14">
    <name type="scientific">Klebsiella oxytoca</name>
    <dbReference type="NCBI Taxonomy" id="571"/>
    <lineage>
        <taxon>Bacteria</taxon>
        <taxon>Pseudomonadati</taxon>
        <taxon>Pseudomonadota</taxon>
        <taxon>Gammaproteobacteria</taxon>
        <taxon>Enterobacterales</taxon>
        <taxon>Enterobacteriaceae</taxon>
        <taxon>Klebsiella/Raoultella group</taxon>
        <taxon>Klebsiella</taxon>
    </lineage>
</organism>
<keyword evidence="10" id="KW-0029">Amino-acid transport</keyword>
<dbReference type="RefSeq" id="WP_154680820.1">
    <property type="nucleotide sequence ID" value="NZ_CP046115.1"/>
</dbReference>
<name>A0A6B8MVN3_KLEOX</name>
<keyword evidence="6" id="KW-1003">Cell membrane</keyword>